<feature type="non-terminal residue" evidence="1">
    <location>
        <position position="206"/>
    </location>
</feature>
<name>A0ACA9QVR9_9GLOM</name>
<proteinExistence type="predicted"/>
<dbReference type="Proteomes" id="UP000789525">
    <property type="component" value="Unassembled WGS sequence"/>
</dbReference>
<gene>
    <name evidence="1" type="ORF">ACOLOM_LOCUS13469</name>
</gene>
<dbReference type="EMBL" id="CAJVPT010062004">
    <property type="protein sequence ID" value="CAG8766263.1"/>
    <property type="molecule type" value="Genomic_DNA"/>
</dbReference>
<comment type="caution">
    <text evidence="1">The sequence shown here is derived from an EMBL/GenBank/DDBJ whole genome shotgun (WGS) entry which is preliminary data.</text>
</comment>
<evidence type="ECO:0000313" key="2">
    <source>
        <dbReference type="Proteomes" id="UP000789525"/>
    </source>
</evidence>
<keyword evidence="2" id="KW-1185">Reference proteome</keyword>
<protein>
    <submittedName>
        <fullName evidence="1">11203_t:CDS:1</fullName>
    </submittedName>
</protein>
<feature type="non-terminal residue" evidence="1">
    <location>
        <position position="1"/>
    </location>
</feature>
<organism evidence="1 2">
    <name type="scientific">Acaulospora colombiana</name>
    <dbReference type="NCBI Taxonomy" id="27376"/>
    <lineage>
        <taxon>Eukaryota</taxon>
        <taxon>Fungi</taxon>
        <taxon>Fungi incertae sedis</taxon>
        <taxon>Mucoromycota</taxon>
        <taxon>Glomeromycotina</taxon>
        <taxon>Glomeromycetes</taxon>
        <taxon>Diversisporales</taxon>
        <taxon>Acaulosporaceae</taxon>
        <taxon>Acaulospora</taxon>
    </lineage>
</organism>
<sequence length="206" mass="22704">ETGGCRGGCLESNVKSSFSVIVTHREVGVFSKWLEESWRSRCAHTDFAKVRSLSKPQRGRFGVLEFDTGGVVLVHRRLDWFESRLVAGYLCYGVDYPAFCVIGWEVVSQLSVARIGDSTRPRIVVGPDHAGRGRISNYAAYTPLTVSDATTLIADQFKAPADKKTVYTTLAKAVASSLTSDEILKDMETWKLNSPFPFPAPPTNKP</sequence>
<reference evidence="1" key="1">
    <citation type="submission" date="2021-06" db="EMBL/GenBank/DDBJ databases">
        <authorList>
            <person name="Kallberg Y."/>
            <person name="Tangrot J."/>
            <person name="Rosling A."/>
        </authorList>
    </citation>
    <scope>NUCLEOTIDE SEQUENCE</scope>
    <source>
        <strain evidence="1">CL356</strain>
    </source>
</reference>
<accession>A0ACA9QVR9</accession>
<evidence type="ECO:0000313" key="1">
    <source>
        <dbReference type="EMBL" id="CAG8766263.1"/>
    </source>
</evidence>